<gene>
    <name evidence="3" type="ORF">POM88_031468</name>
</gene>
<proteinExistence type="predicted"/>
<dbReference type="PANTHER" id="PTHR13162:SF8">
    <property type="entry name" value="CCR4-NOT TRANSCRIPTION COMPLEX SUBUNIT 1"/>
    <property type="match status" value="1"/>
</dbReference>
<dbReference type="GO" id="GO:0000932">
    <property type="term" value="C:P-body"/>
    <property type="evidence" value="ECO:0007669"/>
    <property type="project" value="TreeGrafter"/>
</dbReference>
<accession>A0AAD8HY49</accession>
<dbReference type="Gene3D" id="1.25.40.180">
    <property type="match status" value="1"/>
</dbReference>
<reference evidence="3" key="2">
    <citation type="submission" date="2023-05" db="EMBL/GenBank/DDBJ databases">
        <authorList>
            <person name="Schelkunov M.I."/>
        </authorList>
    </citation>
    <scope>NUCLEOTIDE SEQUENCE</scope>
    <source>
        <strain evidence="3">Hsosn_3</strain>
        <tissue evidence="3">Leaf</tissue>
    </source>
</reference>
<reference evidence="3" key="1">
    <citation type="submission" date="2023-02" db="EMBL/GenBank/DDBJ databases">
        <title>Genome of toxic invasive species Heracleum sosnowskyi carries increased number of genes despite the absence of recent whole-genome duplications.</title>
        <authorList>
            <person name="Schelkunov M."/>
            <person name="Shtratnikova V."/>
            <person name="Makarenko M."/>
            <person name="Klepikova A."/>
            <person name="Omelchenko D."/>
            <person name="Novikova G."/>
            <person name="Obukhova E."/>
            <person name="Bogdanov V."/>
            <person name="Penin A."/>
            <person name="Logacheva M."/>
        </authorList>
    </citation>
    <scope>NUCLEOTIDE SEQUENCE</scope>
    <source>
        <strain evidence="3">Hsosn_3</strain>
        <tissue evidence="3">Leaf</tissue>
    </source>
</reference>
<dbReference type="GO" id="GO:0060090">
    <property type="term" value="F:molecular adaptor activity"/>
    <property type="evidence" value="ECO:0007669"/>
    <property type="project" value="TreeGrafter"/>
</dbReference>
<dbReference type="EMBL" id="JAUIZM010000007">
    <property type="protein sequence ID" value="KAK1375275.1"/>
    <property type="molecule type" value="Genomic_DNA"/>
</dbReference>
<dbReference type="AlphaFoldDB" id="A0AAD8HY49"/>
<dbReference type="PANTHER" id="PTHR13162">
    <property type="entry name" value="CCR4-NOT TRANSCRIPTION COMPLEX"/>
    <property type="match status" value="1"/>
</dbReference>
<dbReference type="Proteomes" id="UP001237642">
    <property type="component" value="Unassembled WGS sequence"/>
</dbReference>
<dbReference type="GO" id="GO:0017148">
    <property type="term" value="P:negative regulation of translation"/>
    <property type="evidence" value="ECO:0007669"/>
    <property type="project" value="InterPro"/>
</dbReference>
<dbReference type="Pfam" id="PF16415">
    <property type="entry name" value="CNOT1_CAF1_bind"/>
    <property type="match status" value="1"/>
</dbReference>
<evidence type="ECO:0000256" key="1">
    <source>
        <dbReference type="SAM" id="MobiDB-lite"/>
    </source>
</evidence>
<evidence type="ECO:0000313" key="4">
    <source>
        <dbReference type="Proteomes" id="UP001237642"/>
    </source>
</evidence>
<sequence>MLLKIELMFEGCALMYVISLPFSLQAPAFEIQDKISFIVNNLSPANVEAKAKEFSEFFKEQYYPWFARYLVMKRASIEPNFHDLYLKFLDKVNSKPLNKEIVQGSVKGSELIKSSSEERSLLKNLGRWLGKITIGRNQVLRAREIDPKTLIIEIDPVTDDVLPTVMDGTETDPETEDDGSETDPEKAEDDRS</sequence>
<keyword evidence="4" id="KW-1185">Reference proteome</keyword>
<comment type="caution">
    <text evidence="3">The sequence shown here is derived from an EMBL/GenBank/DDBJ whole genome shotgun (WGS) entry which is preliminary data.</text>
</comment>
<dbReference type="InterPro" id="IPR040398">
    <property type="entry name" value="Not1"/>
</dbReference>
<evidence type="ECO:0000313" key="3">
    <source>
        <dbReference type="EMBL" id="KAK1375275.1"/>
    </source>
</evidence>
<feature type="domain" description="CCR4-NOT transcription complex subunit 1 CAF1-binding" evidence="2">
    <location>
        <begin position="25"/>
        <end position="153"/>
    </location>
</feature>
<feature type="compositionally biased region" description="Acidic residues" evidence="1">
    <location>
        <begin position="169"/>
        <end position="182"/>
    </location>
</feature>
<evidence type="ECO:0000259" key="2">
    <source>
        <dbReference type="Pfam" id="PF16415"/>
    </source>
</evidence>
<feature type="compositionally biased region" description="Basic and acidic residues" evidence="1">
    <location>
        <begin position="183"/>
        <end position="192"/>
    </location>
</feature>
<dbReference type="InterPro" id="IPR032191">
    <property type="entry name" value="CNOT1_CAF1_bind"/>
</dbReference>
<dbReference type="GO" id="GO:0000288">
    <property type="term" value="P:nuclear-transcribed mRNA catabolic process, deadenylation-dependent decay"/>
    <property type="evidence" value="ECO:0007669"/>
    <property type="project" value="TreeGrafter"/>
</dbReference>
<name>A0AAD8HY49_9APIA</name>
<protein>
    <recommendedName>
        <fullName evidence="2">CCR4-NOT transcription complex subunit 1 CAF1-binding domain-containing protein</fullName>
    </recommendedName>
</protein>
<organism evidence="3 4">
    <name type="scientific">Heracleum sosnowskyi</name>
    <dbReference type="NCBI Taxonomy" id="360622"/>
    <lineage>
        <taxon>Eukaryota</taxon>
        <taxon>Viridiplantae</taxon>
        <taxon>Streptophyta</taxon>
        <taxon>Embryophyta</taxon>
        <taxon>Tracheophyta</taxon>
        <taxon>Spermatophyta</taxon>
        <taxon>Magnoliopsida</taxon>
        <taxon>eudicotyledons</taxon>
        <taxon>Gunneridae</taxon>
        <taxon>Pentapetalae</taxon>
        <taxon>asterids</taxon>
        <taxon>campanulids</taxon>
        <taxon>Apiales</taxon>
        <taxon>Apiaceae</taxon>
        <taxon>Apioideae</taxon>
        <taxon>apioid superclade</taxon>
        <taxon>Tordylieae</taxon>
        <taxon>Tordyliinae</taxon>
        <taxon>Heracleum</taxon>
    </lineage>
</organism>
<feature type="region of interest" description="Disordered" evidence="1">
    <location>
        <begin position="162"/>
        <end position="192"/>
    </location>
</feature>
<dbReference type="GO" id="GO:0030015">
    <property type="term" value="C:CCR4-NOT core complex"/>
    <property type="evidence" value="ECO:0007669"/>
    <property type="project" value="InterPro"/>
</dbReference>